<dbReference type="InterPro" id="IPR012657">
    <property type="entry name" value="23S_rRNA-intervening_sequence"/>
</dbReference>
<protein>
    <recommendedName>
        <fullName evidence="4">Four helix bundle protein</fullName>
    </recommendedName>
</protein>
<dbReference type="InterPro" id="IPR036583">
    <property type="entry name" value="23S_rRNA_IVS_sf"/>
</dbReference>
<dbReference type="SUPFAM" id="SSF158446">
    <property type="entry name" value="IVS-encoded protein-like"/>
    <property type="match status" value="1"/>
</dbReference>
<dbReference type="Pfam" id="PF05635">
    <property type="entry name" value="23S_rRNA_IVP"/>
    <property type="match status" value="1"/>
</dbReference>
<gene>
    <name evidence="2" type="ORF">Poly21_23330</name>
</gene>
<sequence length="163" mass="18922">MSDRIYSYCDLIVYQKTFSAGERSFELSKEVPQEEMYSLTDQVRRSSRRVSANLAEIWRKRRYEKFFCSTLNIANAEADETQVWIDDAAAHGDPDASTLKKACEYYDEILRTIVQMIASPKTWCIRKSPRDEDAESRRQGVQGSFDRHEAEEAPIINQPELLL</sequence>
<evidence type="ECO:0000256" key="1">
    <source>
        <dbReference type="SAM" id="MobiDB-lite"/>
    </source>
</evidence>
<dbReference type="EMBL" id="SJPU01000002">
    <property type="protein sequence ID" value="TWU15141.1"/>
    <property type="molecule type" value="Genomic_DNA"/>
</dbReference>
<proteinExistence type="predicted"/>
<evidence type="ECO:0000313" key="2">
    <source>
        <dbReference type="EMBL" id="TWU15141.1"/>
    </source>
</evidence>
<reference evidence="2 3" key="1">
    <citation type="journal article" date="2020" name="Antonie Van Leeuwenhoek">
        <title>Rhodopirellula heiligendammensis sp. nov., Rhodopirellula pilleata sp. nov., and Rhodopirellula solitaria sp. nov. isolated from natural or artificial marine surfaces in Northern Germany and California, USA, and emended description of the genus Rhodopirellula.</title>
        <authorList>
            <person name="Kallscheuer N."/>
            <person name="Wiegand S."/>
            <person name="Jogler M."/>
            <person name="Boedeker C."/>
            <person name="Peeters S.H."/>
            <person name="Rast P."/>
            <person name="Heuer A."/>
            <person name="Jetten M.S.M."/>
            <person name="Rohde M."/>
            <person name="Jogler C."/>
        </authorList>
    </citation>
    <scope>NUCLEOTIDE SEQUENCE [LARGE SCALE GENOMIC DNA]</scope>
    <source>
        <strain evidence="2 3">Poly21</strain>
    </source>
</reference>
<organism evidence="2 3">
    <name type="scientific">Allorhodopirellula heiligendammensis</name>
    <dbReference type="NCBI Taxonomy" id="2714739"/>
    <lineage>
        <taxon>Bacteria</taxon>
        <taxon>Pseudomonadati</taxon>
        <taxon>Planctomycetota</taxon>
        <taxon>Planctomycetia</taxon>
        <taxon>Pirellulales</taxon>
        <taxon>Pirellulaceae</taxon>
        <taxon>Allorhodopirellula</taxon>
    </lineage>
</organism>
<keyword evidence="3" id="KW-1185">Reference proteome</keyword>
<dbReference type="PANTHER" id="PTHR38471:SF2">
    <property type="entry name" value="FOUR HELIX BUNDLE PROTEIN"/>
    <property type="match status" value="1"/>
</dbReference>
<feature type="compositionally biased region" description="Basic and acidic residues" evidence="1">
    <location>
        <begin position="128"/>
        <end position="138"/>
    </location>
</feature>
<dbReference type="NCBIfam" id="TIGR02436">
    <property type="entry name" value="four helix bundle protein"/>
    <property type="match status" value="1"/>
</dbReference>
<comment type="caution">
    <text evidence="2">The sequence shown here is derived from an EMBL/GenBank/DDBJ whole genome shotgun (WGS) entry which is preliminary data.</text>
</comment>
<evidence type="ECO:0008006" key="4">
    <source>
        <dbReference type="Google" id="ProtNLM"/>
    </source>
</evidence>
<feature type="region of interest" description="Disordered" evidence="1">
    <location>
        <begin position="128"/>
        <end position="150"/>
    </location>
</feature>
<dbReference type="PANTHER" id="PTHR38471">
    <property type="entry name" value="FOUR HELIX BUNDLE PROTEIN"/>
    <property type="match status" value="1"/>
</dbReference>
<dbReference type="Gene3D" id="1.20.1440.60">
    <property type="entry name" value="23S rRNA-intervening sequence"/>
    <property type="match status" value="1"/>
</dbReference>
<name>A0A5C6BUM2_9BACT</name>
<accession>A0A5C6BUM2</accession>
<dbReference type="RefSeq" id="WP_146407084.1">
    <property type="nucleotide sequence ID" value="NZ_SJPU01000002.1"/>
</dbReference>
<dbReference type="AlphaFoldDB" id="A0A5C6BUM2"/>
<evidence type="ECO:0000313" key="3">
    <source>
        <dbReference type="Proteomes" id="UP000319908"/>
    </source>
</evidence>
<dbReference type="Proteomes" id="UP000319908">
    <property type="component" value="Unassembled WGS sequence"/>
</dbReference>
<dbReference type="OrthoDB" id="9800370at2"/>